<evidence type="ECO:0000313" key="1">
    <source>
        <dbReference type="EMBL" id="OXI42440.1"/>
    </source>
</evidence>
<reference evidence="2" key="1">
    <citation type="submission" date="2017-06" db="EMBL/GenBank/DDBJ databases">
        <authorList>
            <person name="LiPuma J."/>
            <person name="Spilker T."/>
        </authorList>
    </citation>
    <scope>NUCLEOTIDE SEQUENCE [LARGE SCALE GENOMIC DNA]</scope>
    <source>
        <strain evidence="2">AU17325</strain>
    </source>
</reference>
<organism evidence="1 2">
    <name type="scientific">Burkholderia aenigmatica</name>
    <dbReference type="NCBI Taxonomy" id="2015348"/>
    <lineage>
        <taxon>Bacteria</taxon>
        <taxon>Pseudomonadati</taxon>
        <taxon>Pseudomonadota</taxon>
        <taxon>Betaproteobacteria</taxon>
        <taxon>Burkholderiales</taxon>
        <taxon>Burkholderiaceae</taxon>
        <taxon>Burkholderia</taxon>
        <taxon>Burkholderia cepacia complex</taxon>
    </lineage>
</organism>
<reference evidence="1 2" key="2">
    <citation type="submission" date="2017-08" db="EMBL/GenBank/DDBJ databases">
        <title>WGS of novel Burkholderia cepaca complex species.</title>
        <authorList>
            <person name="Lipuma J."/>
            <person name="Spilker T."/>
        </authorList>
    </citation>
    <scope>NUCLEOTIDE SEQUENCE [LARGE SCALE GENOMIC DNA]</scope>
    <source>
        <strain evidence="1 2">AU17325</strain>
    </source>
</reference>
<sequence>MTKSEFRARVFETARAKKLKVDQMQDGKDRIWFNLNSKKFLHADHIDSLFDLLRLPNLSRQAVNAEIERVAPGRPCTHKGMREIYEQIHRS</sequence>
<gene>
    <name evidence="1" type="ORF">CFB84_24840</name>
</gene>
<evidence type="ECO:0000313" key="2">
    <source>
        <dbReference type="Proteomes" id="UP000214600"/>
    </source>
</evidence>
<accession>A0A228IJ41</accession>
<dbReference type="Proteomes" id="UP000214600">
    <property type="component" value="Unassembled WGS sequence"/>
</dbReference>
<proteinExistence type="predicted"/>
<comment type="caution">
    <text evidence="1">The sequence shown here is derived from an EMBL/GenBank/DDBJ whole genome shotgun (WGS) entry which is preliminary data.</text>
</comment>
<protein>
    <submittedName>
        <fullName evidence="1">Uncharacterized protein</fullName>
    </submittedName>
</protein>
<name>A0A228IJ41_9BURK</name>
<dbReference type="EMBL" id="NKFA01000008">
    <property type="protein sequence ID" value="OXI42440.1"/>
    <property type="molecule type" value="Genomic_DNA"/>
</dbReference>
<dbReference type="AlphaFoldDB" id="A0A228IJ41"/>